<proteinExistence type="predicted"/>
<accession>A0A0S6W5F1</accession>
<sequence>MFTNYQGVWSKVLPNTLDFCLSQTRHVVHHSYDIPCTEEHIREKIGFYCLSEKQLYLYKSRVFNNSVFSCKDISDDFYLYTLPPVTGNKIGIKRGEHNVTSHIGRKVIFAGIFGILGYFLGFWGTGAFRWGIIGMIWGIFLAGLIFLLDWEIRKIDSRTIVGGIVGGFLGLAFARVLTQSFFEYFSPKISWAIYVHISVLYLFFVVGLMLGATRIQHLTLASMRQFFSDQPAAKNYKILDTSVIIDGRIADIAETGFLEGILIIPQFILKELQHIADSSDPIKRNRGRRGLEILHKIQKRIDVQVEIDDQDFPKIKEIDAKLVELAKLLQAKLITNDFNLNKVAELQGISVLNVNELANALKPVVLPGEVIEVQVLKEGKEYGQGIAYLDDGTMIVIDHAKKLIGKTVSVSVTSVLQTTAGRMIFGQLTTEGNMR</sequence>
<evidence type="ECO:0000313" key="8">
    <source>
        <dbReference type="Proteomes" id="UP000030661"/>
    </source>
</evidence>
<evidence type="ECO:0000256" key="4">
    <source>
        <dbReference type="ARBA" id="ARBA00022842"/>
    </source>
</evidence>
<dbReference type="Gene3D" id="3.40.50.1010">
    <property type="entry name" value="5'-nuclease"/>
    <property type="match status" value="1"/>
</dbReference>
<keyword evidence="2" id="KW-0540">Nuclease</keyword>
<dbReference type="PANTHER" id="PTHR11603:SF147">
    <property type="entry name" value="MEMBRANE PROTEIN"/>
    <property type="match status" value="1"/>
</dbReference>
<dbReference type="InterPro" id="IPR029060">
    <property type="entry name" value="PIN-like_dom_sf"/>
</dbReference>
<dbReference type="PROSITE" id="PS50926">
    <property type="entry name" value="TRAM"/>
    <property type="match status" value="1"/>
</dbReference>
<organism evidence="7">
    <name type="scientific">Vecturithrix granuli</name>
    <dbReference type="NCBI Taxonomy" id="1499967"/>
    <lineage>
        <taxon>Bacteria</taxon>
        <taxon>Candidatus Moduliflexota</taxon>
        <taxon>Candidatus Vecturitrichia</taxon>
        <taxon>Candidatus Vecturitrichales</taxon>
        <taxon>Candidatus Vecturitrichaceae</taxon>
        <taxon>Candidatus Vecturithrix</taxon>
    </lineage>
</organism>
<dbReference type="PANTHER" id="PTHR11603">
    <property type="entry name" value="AAA FAMILY ATPASE"/>
    <property type="match status" value="1"/>
</dbReference>
<protein>
    <recommendedName>
        <fullName evidence="6">TRAM domain-containing protein</fullName>
    </recommendedName>
</protein>
<evidence type="ECO:0000256" key="2">
    <source>
        <dbReference type="ARBA" id="ARBA00022722"/>
    </source>
</evidence>
<keyword evidence="5" id="KW-0472">Membrane</keyword>
<feature type="transmembrane region" description="Helical" evidence="5">
    <location>
        <begin position="107"/>
        <end position="124"/>
    </location>
</feature>
<dbReference type="InterPro" id="IPR002716">
    <property type="entry name" value="PIN_dom"/>
</dbReference>
<evidence type="ECO:0000256" key="3">
    <source>
        <dbReference type="ARBA" id="ARBA00022801"/>
    </source>
</evidence>
<keyword evidence="4" id="KW-0460">Magnesium</keyword>
<dbReference type="AlphaFoldDB" id="A0A0S6W5F1"/>
<dbReference type="Pfam" id="PF01850">
    <property type="entry name" value="PIN"/>
    <property type="match status" value="1"/>
</dbReference>
<comment type="cofactor">
    <cofactor evidence="1">
        <name>Mg(2+)</name>
        <dbReference type="ChEBI" id="CHEBI:18420"/>
    </cofactor>
</comment>
<feature type="domain" description="TRAM" evidence="6">
    <location>
        <begin position="364"/>
        <end position="425"/>
    </location>
</feature>
<feature type="transmembrane region" description="Helical" evidence="5">
    <location>
        <begin position="130"/>
        <end position="148"/>
    </location>
</feature>
<dbReference type="InterPro" id="IPR002792">
    <property type="entry name" value="TRAM_dom"/>
</dbReference>
<keyword evidence="5" id="KW-1133">Transmembrane helix</keyword>
<dbReference type="GO" id="GO:0016787">
    <property type="term" value="F:hydrolase activity"/>
    <property type="evidence" value="ECO:0007669"/>
    <property type="project" value="UniProtKB-KW"/>
</dbReference>
<keyword evidence="8" id="KW-1185">Reference proteome</keyword>
<dbReference type="SUPFAM" id="SSF88723">
    <property type="entry name" value="PIN domain-like"/>
    <property type="match status" value="1"/>
</dbReference>
<evidence type="ECO:0000313" key="7">
    <source>
        <dbReference type="EMBL" id="GAK54823.1"/>
    </source>
</evidence>
<dbReference type="InterPro" id="IPR052041">
    <property type="entry name" value="Nucleic_acid_metab_PIN/TRAM"/>
</dbReference>
<keyword evidence="5" id="KW-0812">Transmembrane</keyword>
<name>A0A0S6W5F1_VECG1</name>
<evidence type="ECO:0000256" key="1">
    <source>
        <dbReference type="ARBA" id="ARBA00001946"/>
    </source>
</evidence>
<evidence type="ECO:0000259" key="6">
    <source>
        <dbReference type="PROSITE" id="PS50926"/>
    </source>
</evidence>
<dbReference type="Pfam" id="PF01938">
    <property type="entry name" value="TRAM"/>
    <property type="match status" value="1"/>
</dbReference>
<reference evidence="7" key="1">
    <citation type="journal article" date="2015" name="PeerJ">
        <title>First genomic representation of candidate bacterial phylum KSB3 points to enhanced environmental sensing as a trigger of wastewater bulking.</title>
        <authorList>
            <person name="Sekiguchi Y."/>
            <person name="Ohashi A."/>
            <person name="Parks D.H."/>
            <person name="Yamauchi T."/>
            <person name="Tyson G.W."/>
            <person name="Hugenholtz P."/>
        </authorList>
    </citation>
    <scope>NUCLEOTIDE SEQUENCE [LARGE SCALE GENOMIC DNA]</scope>
</reference>
<dbReference type="eggNOG" id="COG4956">
    <property type="taxonomic scope" value="Bacteria"/>
</dbReference>
<dbReference type="CDD" id="cd09877">
    <property type="entry name" value="PIN_YacL-like"/>
    <property type="match status" value="1"/>
</dbReference>
<feature type="transmembrane region" description="Helical" evidence="5">
    <location>
        <begin position="189"/>
        <end position="210"/>
    </location>
</feature>
<dbReference type="HOGENOM" id="CLU_050839_0_0_0"/>
<dbReference type="EMBL" id="DF820463">
    <property type="protein sequence ID" value="GAK54823.1"/>
    <property type="molecule type" value="Genomic_DNA"/>
</dbReference>
<keyword evidence="3" id="KW-0378">Hydrolase</keyword>
<dbReference type="Proteomes" id="UP000030661">
    <property type="component" value="Unassembled WGS sequence"/>
</dbReference>
<dbReference type="STRING" id="1499967.U27_01653"/>
<gene>
    <name evidence="7" type="ORF">U27_01653</name>
</gene>
<evidence type="ECO:0000256" key="5">
    <source>
        <dbReference type="SAM" id="Phobius"/>
    </source>
</evidence>
<dbReference type="GO" id="GO:0004518">
    <property type="term" value="F:nuclease activity"/>
    <property type="evidence" value="ECO:0007669"/>
    <property type="project" value="UniProtKB-KW"/>
</dbReference>
<dbReference type="SMART" id="SM00670">
    <property type="entry name" value="PINc"/>
    <property type="match status" value="1"/>
</dbReference>
<feature type="transmembrane region" description="Helical" evidence="5">
    <location>
        <begin position="160"/>
        <end position="177"/>
    </location>
</feature>